<dbReference type="SUPFAM" id="SSF50814">
    <property type="entry name" value="Lipocalins"/>
    <property type="match status" value="1"/>
</dbReference>
<evidence type="ECO:0000313" key="2">
    <source>
        <dbReference type="Proteomes" id="UP000588186"/>
    </source>
</evidence>
<organism evidence="1 2">
    <name type="scientific">Phocicoccus pinnipedialis</name>
    <dbReference type="NCBI Taxonomy" id="110845"/>
    <lineage>
        <taxon>Bacteria</taxon>
        <taxon>Bacillati</taxon>
        <taxon>Bacillota</taxon>
        <taxon>Bacilli</taxon>
        <taxon>Bacillales</taxon>
        <taxon>Salinicoccaceae</taxon>
        <taxon>Phocicoccus</taxon>
    </lineage>
</organism>
<reference evidence="1 2" key="1">
    <citation type="submission" date="2020-07" db="EMBL/GenBank/DDBJ databases">
        <authorList>
            <person name="Criscuolo A."/>
        </authorList>
    </citation>
    <scope>NUCLEOTIDE SEQUENCE [LARGE SCALE GENOMIC DNA]</scope>
    <source>
        <strain evidence="1">CIP107946</strain>
    </source>
</reference>
<dbReference type="EMBL" id="CAJEWB010000004">
    <property type="protein sequence ID" value="CAD2072023.1"/>
    <property type="molecule type" value="Genomic_DNA"/>
</dbReference>
<sequence length="133" mass="15820">MVVRQTYKLTQVVATSTENKRFEQTLDVNVKTKKGSTYYLYTEALDEHKLKCVLKVEENRVKIRRRGVINMNFTFVKDTLTDTFYESLAGRHHFFVHTNDIQLNDNVIHIDYDLYEGDEKLGNYKYTLKKEEK</sequence>
<name>A0A6V7R4P1_9BACL</name>
<dbReference type="Pfam" id="PF09148">
    <property type="entry name" value="DUF1934"/>
    <property type="match status" value="1"/>
</dbReference>
<dbReference type="RefSeq" id="WP_208454716.1">
    <property type="nucleotide sequence ID" value="NZ_CAJEWB010000004.1"/>
</dbReference>
<evidence type="ECO:0008006" key="3">
    <source>
        <dbReference type="Google" id="ProtNLM"/>
    </source>
</evidence>
<accession>A0A6V7R4P1</accession>
<keyword evidence="2" id="KW-1185">Reference proteome</keyword>
<dbReference type="InterPro" id="IPR015231">
    <property type="entry name" value="DUF1934"/>
</dbReference>
<protein>
    <recommendedName>
        <fullName evidence="3">Beta-barrel protein YwiB</fullName>
    </recommendedName>
</protein>
<proteinExistence type="predicted"/>
<dbReference type="InterPro" id="IPR012674">
    <property type="entry name" value="Calycin"/>
</dbReference>
<comment type="caution">
    <text evidence="1">The sequence shown here is derived from an EMBL/GenBank/DDBJ whole genome shotgun (WGS) entry which is preliminary data.</text>
</comment>
<gene>
    <name evidence="1" type="ORF">JEOPIN946_00221</name>
</gene>
<dbReference type="Gene3D" id="2.40.128.20">
    <property type="match status" value="1"/>
</dbReference>
<dbReference type="Proteomes" id="UP000588186">
    <property type="component" value="Unassembled WGS sequence"/>
</dbReference>
<evidence type="ECO:0000313" key="1">
    <source>
        <dbReference type="EMBL" id="CAD2072023.1"/>
    </source>
</evidence>
<dbReference type="AlphaFoldDB" id="A0A6V7R4P1"/>